<feature type="compositionally biased region" description="Pro residues" evidence="1">
    <location>
        <begin position="21"/>
        <end position="36"/>
    </location>
</feature>
<dbReference type="AlphaFoldDB" id="A0A2A6B659"/>
<feature type="compositionally biased region" description="Polar residues" evidence="1">
    <location>
        <begin position="1"/>
        <end position="12"/>
    </location>
</feature>
<accession>A0A8R1ULG7</accession>
<sequence>AQKEMQYNQQMNAPRYYQPMSYPPPPPSPTTSPPSPTSTTSSRPSSCSDSSRYPTSTAYCLSVSKPNLPPTPLPAAIPPPPPSTSQISGPCFQSTLEARIVARGYRNLGKLPYSSIPVVARRTDN</sequence>
<feature type="region of interest" description="Disordered" evidence="1">
    <location>
        <begin position="1"/>
        <end position="89"/>
    </location>
</feature>
<feature type="compositionally biased region" description="Low complexity" evidence="1">
    <location>
        <begin position="37"/>
        <end position="57"/>
    </location>
</feature>
<reference evidence="3" key="1">
    <citation type="journal article" date="2008" name="Nat. Genet.">
        <title>The Pristionchus pacificus genome provides a unique perspective on nematode lifestyle and parasitism.</title>
        <authorList>
            <person name="Dieterich C."/>
            <person name="Clifton S.W."/>
            <person name="Schuster L.N."/>
            <person name="Chinwalla A."/>
            <person name="Delehaunty K."/>
            <person name="Dinkelacker I."/>
            <person name="Fulton L."/>
            <person name="Fulton R."/>
            <person name="Godfrey J."/>
            <person name="Minx P."/>
            <person name="Mitreva M."/>
            <person name="Roeseler W."/>
            <person name="Tian H."/>
            <person name="Witte H."/>
            <person name="Yang S.P."/>
            <person name="Wilson R.K."/>
            <person name="Sommer R.J."/>
        </authorList>
    </citation>
    <scope>NUCLEOTIDE SEQUENCE [LARGE SCALE GENOMIC DNA]</scope>
    <source>
        <strain evidence="3">PS312</strain>
    </source>
</reference>
<dbReference type="EnsemblMetazoa" id="PPA35193.1">
    <property type="protein sequence ID" value="PPA35193.1"/>
    <property type="gene ID" value="WBGene00273562"/>
</dbReference>
<gene>
    <name evidence="2" type="primary">WBGene00273562</name>
</gene>
<feature type="compositionally biased region" description="Pro residues" evidence="1">
    <location>
        <begin position="67"/>
        <end position="83"/>
    </location>
</feature>
<evidence type="ECO:0000313" key="3">
    <source>
        <dbReference type="Proteomes" id="UP000005239"/>
    </source>
</evidence>
<organism evidence="2 3">
    <name type="scientific">Pristionchus pacificus</name>
    <name type="common">Parasitic nematode worm</name>
    <dbReference type="NCBI Taxonomy" id="54126"/>
    <lineage>
        <taxon>Eukaryota</taxon>
        <taxon>Metazoa</taxon>
        <taxon>Ecdysozoa</taxon>
        <taxon>Nematoda</taxon>
        <taxon>Chromadorea</taxon>
        <taxon>Rhabditida</taxon>
        <taxon>Rhabditina</taxon>
        <taxon>Diplogasteromorpha</taxon>
        <taxon>Diplogasteroidea</taxon>
        <taxon>Neodiplogasteridae</taxon>
        <taxon>Pristionchus</taxon>
    </lineage>
</organism>
<keyword evidence="3" id="KW-1185">Reference proteome</keyword>
<accession>A0A2A6B659</accession>
<evidence type="ECO:0000313" key="2">
    <source>
        <dbReference type="EnsemblMetazoa" id="PPA35193.1"/>
    </source>
</evidence>
<evidence type="ECO:0000256" key="1">
    <source>
        <dbReference type="SAM" id="MobiDB-lite"/>
    </source>
</evidence>
<proteinExistence type="predicted"/>
<protein>
    <submittedName>
        <fullName evidence="2">Uncharacterized protein</fullName>
    </submittedName>
</protein>
<dbReference type="Proteomes" id="UP000005239">
    <property type="component" value="Unassembled WGS sequence"/>
</dbReference>
<name>A0A2A6B659_PRIPA</name>
<reference evidence="2" key="2">
    <citation type="submission" date="2022-06" db="UniProtKB">
        <authorList>
            <consortium name="EnsemblMetazoa"/>
        </authorList>
    </citation>
    <scope>IDENTIFICATION</scope>
    <source>
        <strain evidence="2">PS312</strain>
    </source>
</reference>